<reference evidence="1 2" key="1">
    <citation type="journal article" date="2016" name="Nat. Commun.">
        <title>Thousands of microbial genomes shed light on interconnected biogeochemical processes in an aquifer system.</title>
        <authorList>
            <person name="Anantharaman K."/>
            <person name="Brown C.T."/>
            <person name="Hug L.A."/>
            <person name="Sharon I."/>
            <person name="Castelle C.J."/>
            <person name="Probst A.J."/>
            <person name="Thomas B.C."/>
            <person name="Singh A."/>
            <person name="Wilkins M.J."/>
            <person name="Karaoz U."/>
            <person name="Brodie E.L."/>
            <person name="Williams K.H."/>
            <person name="Hubbard S.S."/>
            <person name="Banfield J.F."/>
        </authorList>
    </citation>
    <scope>NUCLEOTIDE SEQUENCE [LARGE SCALE GENOMIC DNA]</scope>
</reference>
<dbReference type="AlphaFoldDB" id="A0A1G2JBA9"/>
<dbReference type="STRING" id="1802229.A2401_00500"/>
<protein>
    <recommendedName>
        <fullName evidence="3">WGR domain-containing protein</fullName>
    </recommendedName>
</protein>
<evidence type="ECO:0008006" key="3">
    <source>
        <dbReference type="Google" id="ProtNLM"/>
    </source>
</evidence>
<organism evidence="1 2">
    <name type="scientific">Candidatus Staskawiczbacteria bacterium RIFOXYC1_FULL_38_18</name>
    <dbReference type="NCBI Taxonomy" id="1802229"/>
    <lineage>
        <taxon>Bacteria</taxon>
        <taxon>Candidatus Staskawicziibacteriota</taxon>
    </lineage>
</organism>
<sequence>MGIVKKYFIKKYYFDIVERDDGFSIVNTHRKNITDRDGIEEVIFNCKTFEEAERYIDKLKKGNYNL</sequence>
<proteinExistence type="predicted"/>
<accession>A0A1G2JBA9</accession>
<comment type="caution">
    <text evidence="1">The sequence shown here is derived from an EMBL/GenBank/DDBJ whole genome shotgun (WGS) entry which is preliminary data.</text>
</comment>
<gene>
    <name evidence="1" type="ORF">A2401_00500</name>
</gene>
<name>A0A1G2JBA9_9BACT</name>
<dbReference type="Proteomes" id="UP000177751">
    <property type="component" value="Unassembled WGS sequence"/>
</dbReference>
<evidence type="ECO:0000313" key="2">
    <source>
        <dbReference type="Proteomes" id="UP000177751"/>
    </source>
</evidence>
<evidence type="ECO:0000313" key="1">
    <source>
        <dbReference type="EMBL" id="OGZ84416.1"/>
    </source>
</evidence>
<dbReference type="EMBL" id="MHPP01000017">
    <property type="protein sequence ID" value="OGZ84416.1"/>
    <property type="molecule type" value="Genomic_DNA"/>
</dbReference>